<dbReference type="GO" id="GO:0005524">
    <property type="term" value="F:ATP binding"/>
    <property type="evidence" value="ECO:0007669"/>
    <property type="project" value="InterPro"/>
</dbReference>
<evidence type="ECO:0000313" key="4">
    <source>
        <dbReference type="Proteomes" id="UP000606974"/>
    </source>
</evidence>
<dbReference type="GO" id="GO:0016887">
    <property type="term" value="F:ATP hydrolysis activity"/>
    <property type="evidence" value="ECO:0007669"/>
    <property type="project" value="InterPro"/>
</dbReference>
<dbReference type="PANTHER" id="PTHR23070">
    <property type="entry name" value="BCS1 AAA-TYPE ATPASE"/>
    <property type="match status" value="1"/>
</dbReference>
<dbReference type="AlphaFoldDB" id="A0A8H7A8M5"/>
<dbReference type="Proteomes" id="UP000606974">
    <property type="component" value="Unassembled WGS sequence"/>
</dbReference>
<accession>A0A8H7A8M5</accession>
<feature type="region of interest" description="Disordered" evidence="1">
    <location>
        <begin position="35"/>
        <end position="77"/>
    </location>
</feature>
<dbReference type="OrthoDB" id="4185654at2759"/>
<sequence>MSLSEKTLSEEDLILLFNSLPKRCIVLLEDIDGASVTRKKPEAQKEDEGEKSKNESKDQKKDEKEASTLGDKEETTETTAAIIAKEVTKVVKAANESSDRSAGSRSGAGNDTGITMSGLLNAIDGVASQEGRVLIMTTNFPERLDDALIQPGRVDMKIEFTLASKQQIRELFLRMYCVDSREDSALTHQPQADHAGCP</sequence>
<protein>
    <recommendedName>
        <fullName evidence="2">ATPase AAA-type core domain-containing protein</fullName>
    </recommendedName>
</protein>
<dbReference type="SUPFAM" id="SSF52540">
    <property type="entry name" value="P-loop containing nucleoside triphosphate hydrolases"/>
    <property type="match status" value="1"/>
</dbReference>
<dbReference type="EMBL" id="JAACFV010000180">
    <property type="protein sequence ID" value="KAF7503414.1"/>
    <property type="molecule type" value="Genomic_DNA"/>
</dbReference>
<feature type="compositionally biased region" description="Basic and acidic residues" evidence="1">
    <location>
        <begin position="39"/>
        <end position="75"/>
    </location>
</feature>
<evidence type="ECO:0000313" key="3">
    <source>
        <dbReference type="EMBL" id="KAF7503414.1"/>
    </source>
</evidence>
<name>A0A8H7A8M5_9EURO</name>
<dbReference type="InterPro" id="IPR050747">
    <property type="entry name" value="Mitochondrial_chaperone_BCS1"/>
</dbReference>
<dbReference type="Gene3D" id="3.40.50.300">
    <property type="entry name" value="P-loop containing nucleotide triphosphate hydrolases"/>
    <property type="match status" value="1"/>
</dbReference>
<comment type="caution">
    <text evidence="3">The sequence shown here is derived from an EMBL/GenBank/DDBJ whole genome shotgun (WGS) entry which is preliminary data.</text>
</comment>
<gene>
    <name evidence="3" type="ORF">GJ744_003897</name>
</gene>
<reference evidence="3" key="1">
    <citation type="submission" date="2020-02" db="EMBL/GenBank/DDBJ databases">
        <authorList>
            <person name="Palmer J.M."/>
        </authorList>
    </citation>
    <scope>NUCLEOTIDE SEQUENCE</scope>
    <source>
        <strain evidence="3">EPUS1.4</strain>
        <tissue evidence="3">Thallus</tissue>
    </source>
</reference>
<organism evidence="3 4">
    <name type="scientific">Endocarpon pusillum</name>
    <dbReference type="NCBI Taxonomy" id="364733"/>
    <lineage>
        <taxon>Eukaryota</taxon>
        <taxon>Fungi</taxon>
        <taxon>Dikarya</taxon>
        <taxon>Ascomycota</taxon>
        <taxon>Pezizomycotina</taxon>
        <taxon>Eurotiomycetes</taxon>
        <taxon>Chaetothyriomycetidae</taxon>
        <taxon>Verrucariales</taxon>
        <taxon>Verrucariaceae</taxon>
        <taxon>Endocarpon</taxon>
    </lineage>
</organism>
<dbReference type="InterPro" id="IPR027417">
    <property type="entry name" value="P-loop_NTPase"/>
</dbReference>
<feature type="domain" description="ATPase AAA-type core" evidence="2">
    <location>
        <begin position="99"/>
        <end position="161"/>
    </location>
</feature>
<keyword evidence="4" id="KW-1185">Reference proteome</keyword>
<proteinExistence type="predicted"/>
<evidence type="ECO:0000259" key="2">
    <source>
        <dbReference type="Pfam" id="PF00004"/>
    </source>
</evidence>
<dbReference type="Pfam" id="PF00004">
    <property type="entry name" value="AAA"/>
    <property type="match status" value="1"/>
</dbReference>
<dbReference type="InterPro" id="IPR003959">
    <property type="entry name" value="ATPase_AAA_core"/>
</dbReference>
<evidence type="ECO:0000256" key="1">
    <source>
        <dbReference type="SAM" id="MobiDB-lite"/>
    </source>
</evidence>